<sequence length="462" mass="49769">MSVLCRRQFLGASTAALALAAMGGIAYAAPRRKPNFIVILCDDLGFGDIEANGGTSIRTPNLNRLAREGTTLTDYYAPANICTPSRAGMLTGRYPIRTGLGYQVIMAKGDTRVLPTSEVTIAAALKPAGYVSGLFGKWHLGHTGPDWSPVKHGFDAFFGIPYSHDMQPLEQFADDGSGVKPLGIPVEQARLQQQFYETAERFITVNAARPFFVELALSAPHLPNFPDPKFGGTSKAGAYGDVVAEIDALVGRLLAKLDKLGIADDTLLIFTSDNGPWYEGSAGDLRDRKGGAGYDGGYRVPFIARQPGVVRANKRVDSIAMGIDLLPTFCAMAGAPLPAGVTLDGADIGRLLTAGDPSPHDQLLIFDNEDLVGVRTQRWKYVAAEYYRSVLLPLEKMGSPQLYDVASDARENYSVASLHPDVLAEMQARLKAARATFGPMKAKDIPPVYRALYEAMMKPAQP</sequence>
<accession>A0A4Y9ES59</accession>
<dbReference type="InterPro" id="IPR050738">
    <property type="entry name" value="Sulfatase"/>
</dbReference>
<comment type="similarity">
    <text evidence="1">Belongs to the sulfatase family.</text>
</comment>
<dbReference type="InterPro" id="IPR006311">
    <property type="entry name" value="TAT_signal"/>
</dbReference>
<evidence type="ECO:0000256" key="3">
    <source>
        <dbReference type="SAM" id="SignalP"/>
    </source>
</evidence>
<dbReference type="EMBL" id="SIHO01000001">
    <property type="protein sequence ID" value="TFU06292.1"/>
    <property type="molecule type" value="Genomic_DNA"/>
</dbReference>
<dbReference type="AlphaFoldDB" id="A0A4Y9ES59"/>
<dbReference type="PANTHER" id="PTHR42693:SF53">
    <property type="entry name" value="ENDO-4-O-SULFATASE"/>
    <property type="match status" value="1"/>
</dbReference>
<dbReference type="RefSeq" id="WP_135245015.1">
    <property type="nucleotide sequence ID" value="NZ_SIHO01000001.1"/>
</dbReference>
<gene>
    <name evidence="5" type="ORF">EUV02_04640</name>
</gene>
<dbReference type="Pfam" id="PF00884">
    <property type="entry name" value="Sulfatase"/>
    <property type="match status" value="1"/>
</dbReference>
<name>A0A4Y9ES59_9SPHN</name>
<evidence type="ECO:0000313" key="6">
    <source>
        <dbReference type="Proteomes" id="UP000297737"/>
    </source>
</evidence>
<dbReference type="SUPFAM" id="SSF53649">
    <property type="entry name" value="Alkaline phosphatase-like"/>
    <property type="match status" value="1"/>
</dbReference>
<evidence type="ECO:0000259" key="4">
    <source>
        <dbReference type="Pfam" id="PF00884"/>
    </source>
</evidence>
<keyword evidence="3" id="KW-0732">Signal</keyword>
<evidence type="ECO:0000256" key="2">
    <source>
        <dbReference type="ARBA" id="ARBA00022801"/>
    </source>
</evidence>
<protein>
    <submittedName>
        <fullName evidence="5">Sulfatase</fullName>
    </submittedName>
</protein>
<dbReference type="InterPro" id="IPR000917">
    <property type="entry name" value="Sulfatase_N"/>
</dbReference>
<keyword evidence="6" id="KW-1185">Reference proteome</keyword>
<dbReference type="CDD" id="cd16026">
    <property type="entry name" value="GALNS_like"/>
    <property type="match status" value="1"/>
</dbReference>
<keyword evidence="2" id="KW-0378">Hydrolase</keyword>
<feature type="signal peptide" evidence="3">
    <location>
        <begin position="1"/>
        <end position="28"/>
    </location>
</feature>
<dbReference type="Gene3D" id="3.40.720.10">
    <property type="entry name" value="Alkaline Phosphatase, subunit A"/>
    <property type="match status" value="1"/>
</dbReference>
<organism evidence="5 6">
    <name type="scientific">Glacieibacterium arshaanense</name>
    <dbReference type="NCBI Taxonomy" id="2511025"/>
    <lineage>
        <taxon>Bacteria</taxon>
        <taxon>Pseudomonadati</taxon>
        <taxon>Pseudomonadota</taxon>
        <taxon>Alphaproteobacteria</taxon>
        <taxon>Sphingomonadales</taxon>
        <taxon>Sphingosinicellaceae</taxon>
        <taxon>Glacieibacterium</taxon>
    </lineage>
</organism>
<proteinExistence type="inferred from homology"/>
<comment type="caution">
    <text evidence="5">The sequence shown here is derived from an EMBL/GenBank/DDBJ whole genome shotgun (WGS) entry which is preliminary data.</text>
</comment>
<feature type="domain" description="Sulfatase N-terminal" evidence="4">
    <location>
        <begin position="34"/>
        <end position="334"/>
    </location>
</feature>
<feature type="chain" id="PRO_5021464538" evidence="3">
    <location>
        <begin position="29"/>
        <end position="462"/>
    </location>
</feature>
<evidence type="ECO:0000313" key="5">
    <source>
        <dbReference type="EMBL" id="TFU06292.1"/>
    </source>
</evidence>
<dbReference type="InterPro" id="IPR017850">
    <property type="entry name" value="Alkaline_phosphatase_core_sf"/>
</dbReference>
<dbReference type="OrthoDB" id="9803751at2"/>
<dbReference type="Gene3D" id="3.30.1120.10">
    <property type="match status" value="1"/>
</dbReference>
<reference evidence="5 6" key="1">
    <citation type="submission" date="2019-02" db="EMBL/GenBank/DDBJ databases">
        <title>Polymorphobacter sp. isolated from the lake at the Tibet of China.</title>
        <authorList>
            <person name="Li A."/>
        </authorList>
    </citation>
    <scope>NUCLEOTIDE SEQUENCE [LARGE SCALE GENOMIC DNA]</scope>
    <source>
        <strain evidence="5 6">DJ1R-1</strain>
    </source>
</reference>
<evidence type="ECO:0000256" key="1">
    <source>
        <dbReference type="ARBA" id="ARBA00008779"/>
    </source>
</evidence>
<dbReference type="PANTHER" id="PTHR42693">
    <property type="entry name" value="ARYLSULFATASE FAMILY MEMBER"/>
    <property type="match status" value="1"/>
</dbReference>
<dbReference type="Proteomes" id="UP000297737">
    <property type="component" value="Unassembled WGS sequence"/>
</dbReference>
<dbReference type="PROSITE" id="PS51318">
    <property type="entry name" value="TAT"/>
    <property type="match status" value="1"/>
</dbReference>
<dbReference type="GO" id="GO:0004065">
    <property type="term" value="F:arylsulfatase activity"/>
    <property type="evidence" value="ECO:0007669"/>
    <property type="project" value="TreeGrafter"/>
</dbReference>